<organism evidence="2 3">
    <name type="scientific">Microbacterium invictum</name>
    <dbReference type="NCBI Taxonomy" id="515415"/>
    <lineage>
        <taxon>Bacteria</taxon>
        <taxon>Bacillati</taxon>
        <taxon>Actinomycetota</taxon>
        <taxon>Actinomycetes</taxon>
        <taxon>Micrococcales</taxon>
        <taxon>Microbacteriaceae</taxon>
        <taxon>Microbacterium</taxon>
    </lineage>
</organism>
<accession>A0AA40SNM2</accession>
<protein>
    <submittedName>
        <fullName evidence="2">Uncharacterized protein</fullName>
    </submittedName>
</protein>
<keyword evidence="3" id="KW-1185">Reference proteome</keyword>
<proteinExistence type="predicted"/>
<reference evidence="2 3" key="1">
    <citation type="submission" date="2020-08" db="EMBL/GenBank/DDBJ databases">
        <title>Sequencing the genomes of 1000 actinobacteria strains.</title>
        <authorList>
            <person name="Klenk H.-P."/>
        </authorList>
    </citation>
    <scope>NUCLEOTIDE SEQUENCE [LARGE SCALE GENOMIC DNA]</scope>
    <source>
        <strain evidence="2 3">DSM 19600</strain>
    </source>
</reference>
<sequence>MTFDQHRVDDDELDAMIASLDPLRGQRVDRPLTADEIALRDRIMATGSHSLVSSTRRAPTAQVLLTAAVILVAFVLVWPWVAPSRAVALTPAPLQVSPLAIGVDEVIDMAQRRLTATSGPAAIERRTHAVGWYLHLDEAADGTRTATIAPEVTTFAWEYDGSGRMLVVAGVPYLADGSTPPEGQLAAPEPGTVLHDVTHGPGGFDPPPVDDDPGESYDDMRAVLTAFGVPERPSASALMIGIDGLFHSWTMTDAQHHHLLDMLRAASGLEFVGEATDRGGRPVIVLGADSTLNPDFRHLLLVSGETGRIVGTEDVRLAPLDRLPAGSVTAYTLWETE</sequence>
<name>A0AA40SNM2_9MICO</name>
<gene>
    <name evidence="2" type="ORF">BKA10_001364</name>
</gene>
<keyword evidence="1" id="KW-1133">Transmembrane helix</keyword>
<dbReference type="Proteomes" id="UP000549113">
    <property type="component" value="Unassembled WGS sequence"/>
</dbReference>
<dbReference type="AlphaFoldDB" id="A0AA40SNM2"/>
<dbReference type="RefSeq" id="WP_183499216.1">
    <property type="nucleotide sequence ID" value="NZ_BAABCO010000001.1"/>
</dbReference>
<comment type="caution">
    <text evidence="2">The sequence shown here is derived from an EMBL/GenBank/DDBJ whole genome shotgun (WGS) entry which is preliminary data.</text>
</comment>
<dbReference type="EMBL" id="JACIFH010000001">
    <property type="protein sequence ID" value="MBB4139570.1"/>
    <property type="molecule type" value="Genomic_DNA"/>
</dbReference>
<evidence type="ECO:0000256" key="1">
    <source>
        <dbReference type="SAM" id="Phobius"/>
    </source>
</evidence>
<keyword evidence="1" id="KW-0812">Transmembrane</keyword>
<evidence type="ECO:0000313" key="3">
    <source>
        <dbReference type="Proteomes" id="UP000549113"/>
    </source>
</evidence>
<feature type="transmembrane region" description="Helical" evidence="1">
    <location>
        <begin position="63"/>
        <end position="81"/>
    </location>
</feature>
<keyword evidence="1" id="KW-0472">Membrane</keyword>
<evidence type="ECO:0000313" key="2">
    <source>
        <dbReference type="EMBL" id="MBB4139570.1"/>
    </source>
</evidence>